<evidence type="ECO:0000256" key="2">
    <source>
        <dbReference type="ARBA" id="ARBA00022692"/>
    </source>
</evidence>
<dbReference type="Gene3D" id="2.40.50.140">
    <property type="entry name" value="Nucleic acid-binding proteins"/>
    <property type="match status" value="1"/>
</dbReference>
<evidence type="ECO:0000256" key="3">
    <source>
        <dbReference type="ARBA" id="ARBA00022989"/>
    </source>
</evidence>
<dbReference type="InterPro" id="IPR002810">
    <property type="entry name" value="NfeD-like_C"/>
</dbReference>
<dbReference type="EMBL" id="JAACAK010000032">
    <property type="protein sequence ID" value="NIR74280.1"/>
    <property type="molecule type" value="Genomic_DNA"/>
</dbReference>
<protein>
    <submittedName>
        <fullName evidence="9">Nodulation protein NfeD</fullName>
    </submittedName>
</protein>
<name>A0AAE5CBD2_9BACT</name>
<evidence type="ECO:0000313" key="9">
    <source>
        <dbReference type="EMBL" id="NIR74280.1"/>
    </source>
</evidence>
<keyword evidence="2 5" id="KW-0812">Transmembrane</keyword>
<dbReference type="InterPro" id="IPR012340">
    <property type="entry name" value="NA-bd_OB-fold"/>
</dbReference>
<accession>A0AAE5CBD2</accession>
<dbReference type="Pfam" id="PF01957">
    <property type="entry name" value="NfeD"/>
    <property type="match status" value="1"/>
</dbReference>
<dbReference type="Proteomes" id="UP000702544">
    <property type="component" value="Unassembled WGS sequence"/>
</dbReference>
<evidence type="ECO:0000259" key="8">
    <source>
        <dbReference type="Pfam" id="PF25145"/>
    </source>
</evidence>
<gene>
    <name evidence="9" type="ORF">GWO12_04080</name>
</gene>
<dbReference type="AlphaFoldDB" id="A0AAE5CBD2"/>
<evidence type="ECO:0000313" key="10">
    <source>
        <dbReference type="Proteomes" id="UP000702544"/>
    </source>
</evidence>
<feature type="transmembrane region" description="Helical" evidence="5">
    <location>
        <begin position="284"/>
        <end position="301"/>
    </location>
</feature>
<dbReference type="InterPro" id="IPR029045">
    <property type="entry name" value="ClpP/crotonase-like_dom_sf"/>
</dbReference>
<evidence type="ECO:0000259" key="6">
    <source>
        <dbReference type="Pfam" id="PF01957"/>
    </source>
</evidence>
<dbReference type="SUPFAM" id="SSF52096">
    <property type="entry name" value="ClpP/crotonase"/>
    <property type="match status" value="1"/>
</dbReference>
<feature type="domain" description="NfeD-like C-terminal" evidence="6">
    <location>
        <begin position="386"/>
        <end position="440"/>
    </location>
</feature>
<dbReference type="CDD" id="cd07021">
    <property type="entry name" value="Clp_protease_NfeD_like"/>
    <property type="match status" value="1"/>
</dbReference>
<feature type="domain" description="NfeD1b N-terminal" evidence="8">
    <location>
        <begin position="32"/>
        <end position="216"/>
    </location>
</feature>
<organism evidence="9 10">
    <name type="scientific">Candidatus Kutchimonas denitrificans</name>
    <dbReference type="NCBI Taxonomy" id="3056748"/>
    <lineage>
        <taxon>Bacteria</taxon>
        <taxon>Pseudomonadati</taxon>
        <taxon>Gemmatimonadota</taxon>
        <taxon>Gemmatimonadia</taxon>
        <taxon>Candidatus Palauibacterales</taxon>
        <taxon>Candidatus Palauibacteraceae</taxon>
        <taxon>Candidatus Kutchimonas</taxon>
    </lineage>
</organism>
<dbReference type="InterPro" id="IPR056739">
    <property type="entry name" value="NfeD_membrane"/>
</dbReference>
<keyword evidence="3 5" id="KW-1133">Transmembrane helix</keyword>
<proteinExistence type="predicted"/>
<feature type="transmembrane region" description="Helical" evidence="5">
    <location>
        <begin position="255"/>
        <end position="278"/>
    </location>
</feature>
<comment type="caution">
    <text evidence="9">The sequence shown here is derived from an EMBL/GenBank/DDBJ whole genome shotgun (WGS) entry which is preliminary data.</text>
</comment>
<dbReference type="Gene3D" id="3.90.226.10">
    <property type="entry name" value="2-enoyl-CoA Hydratase, Chain A, domain 1"/>
    <property type="match status" value="1"/>
</dbReference>
<sequence>MKAQRLVLPRALGILTLTLIVTPLSASAQSRVHRIPIEGTIDRGLGPYVERAIEEAQEAGARFALLDINTPGGRVDAAWQIVDAIQGAQLPVYAYIDRALSAGAMIALATDAIYMRPGASLGAATPVLGSGEKASEKMVSAMRSEFRALAEARGLDPRVAEAMVDETIEVPGVVEAGQLLTLTASEAVSLGYASGVYAELDDLFAGLDVEGASVVTAQVNWAESIVRFLTNPVVAPLLLTLGFLGLLFEVKTPGFGFGGLAGLVGLGLFFGAHLIVGLAGLEELMLILGGIVLVGLEVFVIPGFGVAGALGILALGAGVVLSMLGRFPTMMDMGIAAMVVVAAMLFTGVSAYAFLRHLRWGRKLGGIFLRESTSRELGYISGDVRSDLIGRRGRAVTSLRPTGVGVFGDERVDIVSEGPWIEVGSEIEIVKSEGYRHVVRLVPAEEEAGA</sequence>
<dbReference type="PANTHER" id="PTHR33507:SF3">
    <property type="entry name" value="INNER MEMBRANE PROTEIN YBBJ"/>
    <property type="match status" value="1"/>
</dbReference>
<dbReference type="GO" id="GO:0005886">
    <property type="term" value="C:plasma membrane"/>
    <property type="evidence" value="ECO:0007669"/>
    <property type="project" value="TreeGrafter"/>
</dbReference>
<evidence type="ECO:0000259" key="7">
    <source>
        <dbReference type="Pfam" id="PF24961"/>
    </source>
</evidence>
<dbReference type="PANTHER" id="PTHR33507">
    <property type="entry name" value="INNER MEMBRANE PROTEIN YBBJ"/>
    <property type="match status" value="1"/>
</dbReference>
<feature type="transmembrane region" description="Helical" evidence="5">
    <location>
        <begin position="333"/>
        <end position="355"/>
    </location>
</feature>
<feature type="domain" description="NfeD integral membrane" evidence="7">
    <location>
        <begin position="234"/>
        <end position="354"/>
    </location>
</feature>
<comment type="subcellular location">
    <subcellularLocation>
        <location evidence="1">Membrane</location>
        <topology evidence="1">Multi-pass membrane protein</topology>
    </subcellularLocation>
</comment>
<dbReference type="Pfam" id="PF25145">
    <property type="entry name" value="NfeD1b_N"/>
    <property type="match status" value="1"/>
</dbReference>
<evidence type="ECO:0000256" key="5">
    <source>
        <dbReference type="SAM" id="Phobius"/>
    </source>
</evidence>
<feature type="transmembrane region" description="Helical" evidence="5">
    <location>
        <begin position="228"/>
        <end position="248"/>
    </location>
</feature>
<dbReference type="InterPro" id="IPR056738">
    <property type="entry name" value="NfeD1b_N"/>
</dbReference>
<evidence type="ECO:0000256" key="4">
    <source>
        <dbReference type="ARBA" id="ARBA00023136"/>
    </source>
</evidence>
<dbReference type="InterPro" id="IPR052165">
    <property type="entry name" value="Membrane_assoc_protease"/>
</dbReference>
<keyword evidence="4 5" id="KW-0472">Membrane</keyword>
<dbReference type="Pfam" id="PF24961">
    <property type="entry name" value="NfeD_membrane"/>
    <property type="match status" value="1"/>
</dbReference>
<reference evidence="9 10" key="1">
    <citation type="submission" date="2020-01" db="EMBL/GenBank/DDBJ databases">
        <title>Genomes assembled from Gulf of Kutch pelagic sediment metagenomes.</title>
        <authorList>
            <person name="Chandrashekar M."/>
            <person name="Mahajan M.S."/>
            <person name="Dave K.J."/>
            <person name="Vatsa P."/>
            <person name="Nathani N.M."/>
        </authorList>
    </citation>
    <scope>NUCLEOTIDE SEQUENCE [LARGE SCALE GENOMIC DNA]</scope>
    <source>
        <strain evidence="9">KS3-K002</strain>
    </source>
</reference>
<evidence type="ECO:0000256" key="1">
    <source>
        <dbReference type="ARBA" id="ARBA00004141"/>
    </source>
</evidence>